<evidence type="ECO:0000313" key="18">
    <source>
        <dbReference type="EMBL" id="OGY51989.1"/>
    </source>
</evidence>
<evidence type="ECO:0000256" key="9">
    <source>
        <dbReference type="ARBA" id="ARBA00022722"/>
    </source>
</evidence>
<evidence type="ECO:0000256" key="14">
    <source>
        <dbReference type="HAMAP-Rule" id="MF_00052"/>
    </source>
</evidence>
<dbReference type="CDD" id="cd07182">
    <property type="entry name" value="RNase_HII_bacteria_HII_like"/>
    <property type="match status" value="1"/>
</dbReference>
<comment type="function">
    <text evidence="3 14 16">Endonuclease that specifically degrades the RNA of RNA-DNA hybrids.</text>
</comment>
<dbReference type="GO" id="GO:0043137">
    <property type="term" value="P:DNA replication, removal of RNA primer"/>
    <property type="evidence" value="ECO:0007669"/>
    <property type="project" value="TreeGrafter"/>
</dbReference>
<dbReference type="SUPFAM" id="SSF53098">
    <property type="entry name" value="Ribonuclease H-like"/>
    <property type="match status" value="1"/>
</dbReference>
<keyword evidence="8 14" id="KW-0963">Cytoplasm</keyword>
<dbReference type="Proteomes" id="UP000178501">
    <property type="component" value="Unassembled WGS sequence"/>
</dbReference>
<evidence type="ECO:0000259" key="17">
    <source>
        <dbReference type="PROSITE" id="PS51975"/>
    </source>
</evidence>
<dbReference type="EMBL" id="MHIK01000018">
    <property type="protein sequence ID" value="OGY51989.1"/>
    <property type="molecule type" value="Genomic_DNA"/>
</dbReference>
<evidence type="ECO:0000256" key="5">
    <source>
        <dbReference type="ARBA" id="ARBA00007383"/>
    </source>
</evidence>
<comment type="cofactor">
    <cofactor evidence="14 15">
        <name>Mn(2+)</name>
        <dbReference type="ChEBI" id="CHEBI:29035"/>
    </cofactor>
    <cofactor evidence="14 15">
        <name>Mg(2+)</name>
        <dbReference type="ChEBI" id="CHEBI:18420"/>
    </cofactor>
    <text evidence="14 15">Manganese or magnesium. Binds 1 divalent metal ion per monomer in the absence of substrate. May bind a second metal ion after substrate binding.</text>
</comment>
<dbReference type="EC" id="3.1.26.4" evidence="6 14"/>
<evidence type="ECO:0000256" key="6">
    <source>
        <dbReference type="ARBA" id="ARBA00012180"/>
    </source>
</evidence>
<dbReference type="GO" id="GO:0006298">
    <property type="term" value="P:mismatch repair"/>
    <property type="evidence" value="ECO:0007669"/>
    <property type="project" value="TreeGrafter"/>
</dbReference>
<evidence type="ECO:0000256" key="7">
    <source>
        <dbReference type="ARBA" id="ARBA00019179"/>
    </source>
</evidence>
<dbReference type="InterPro" id="IPR001352">
    <property type="entry name" value="RNase_HII/HIII"/>
</dbReference>
<protein>
    <recommendedName>
        <fullName evidence="7 14">Ribonuclease HII</fullName>
        <shortName evidence="14">RNase HII</shortName>
        <ecNumber evidence="6 14">3.1.26.4</ecNumber>
    </recommendedName>
</protein>
<dbReference type="NCBIfam" id="NF000594">
    <property type="entry name" value="PRK00015.1-1"/>
    <property type="match status" value="1"/>
</dbReference>
<feature type="domain" description="RNase H type-2" evidence="17">
    <location>
        <begin position="18"/>
        <end position="204"/>
    </location>
</feature>
<evidence type="ECO:0000256" key="16">
    <source>
        <dbReference type="RuleBase" id="RU003515"/>
    </source>
</evidence>
<feature type="binding site" evidence="14 15">
    <location>
        <position position="25"/>
    </location>
    <ligand>
        <name>a divalent metal cation</name>
        <dbReference type="ChEBI" id="CHEBI:60240"/>
    </ligand>
</feature>
<reference evidence="18 19" key="1">
    <citation type="journal article" date="2016" name="Nat. Commun.">
        <title>Thousands of microbial genomes shed light on interconnected biogeochemical processes in an aquifer system.</title>
        <authorList>
            <person name="Anantharaman K."/>
            <person name="Brown C.T."/>
            <person name="Hug L.A."/>
            <person name="Sharon I."/>
            <person name="Castelle C.J."/>
            <person name="Probst A.J."/>
            <person name="Thomas B.C."/>
            <person name="Singh A."/>
            <person name="Wilkins M.J."/>
            <person name="Karaoz U."/>
            <person name="Brodie E.L."/>
            <person name="Williams K.H."/>
            <person name="Hubbard S.S."/>
            <person name="Banfield J.F."/>
        </authorList>
    </citation>
    <scope>NUCLEOTIDE SEQUENCE [LARGE SCALE GENOMIC DNA]</scope>
</reference>
<dbReference type="GO" id="GO:0003723">
    <property type="term" value="F:RNA binding"/>
    <property type="evidence" value="ECO:0007669"/>
    <property type="project" value="UniProtKB-UniRule"/>
</dbReference>
<dbReference type="InterPro" id="IPR036397">
    <property type="entry name" value="RNaseH_sf"/>
</dbReference>
<dbReference type="GO" id="GO:0005737">
    <property type="term" value="C:cytoplasm"/>
    <property type="evidence" value="ECO:0007669"/>
    <property type="project" value="UniProtKB-SubCell"/>
</dbReference>
<dbReference type="PANTHER" id="PTHR10954:SF18">
    <property type="entry name" value="RIBONUCLEASE HII"/>
    <property type="match status" value="1"/>
</dbReference>
<comment type="caution">
    <text evidence="18">The sequence shown here is derived from an EMBL/GenBank/DDBJ whole genome shotgun (WGS) entry which is preliminary data.</text>
</comment>
<dbReference type="GO" id="GO:0004523">
    <property type="term" value="F:RNA-DNA hybrid ribonuclease activity"/>
    <property type="evidence" value="ECO:0007669"/>
    <property type="project" value="UniProtKB-UniRule"/>
</dbReference>
<dbReference type="NCBIfam" id="NF000595">
    <property type="entry name" value="PRK00015.1-3"/>
    <property type="match status" value="1"/>
</dbReference>
<keyword evidence="9 14" id="KW-0540">Nuclease</keyword>
<dbReference type="InterPro" id="IPR022898">
    <property type="entry name" value="RNase_HII"/>
</dbReference>
<accession>A0A1G1YI64</accession>
<sequence>MRYPNYSHENKILSQGFTLIAGLDEAGRGAWAGPIVAGAVILNPEVKIRGLKDSKLLCAKAREELFAEIAAKALGWAAGIISEKKIDQQGLGWANLAAMRLALKNLSPQPDHLLIDAVKLNYENLPSLSIIDGDYKITSIAAASIVAKVTRDRLMIELHEKYPEYNFDRHKGYGTAGHYQMIFRHGLCALHRRSFRPMRNLGHQ</sequence>
<evidence type="ECO:0000256" key="4">
    <source>
        <dbReference type="ARBA" id="ARBA00004496"/>
    </source>
</evidence>
<evidence type="ECO:0000256" key="13">
    <source>
        <dbReference type="ARBA" id="ARBA00023211"/>
    </source>
</evidence>
<dbReference type="GO" id="GO:0032299">
    <property type="term" value="C:ribonuclease H2 complex"/>
    <property type="evidence" value="ECO:0007669"/>
    <property type="project" value="TreeGrafter"/>
</dbReference>
<gene>
    <name evidence="14" type="primary">rnhB</name>
    <name evidence="18" type="ORF">A3J65_03310</name>
</gene>
<proteinExistence type="inferred from homology"/>
<evidence type="ECO:0000313" key="19">
    <source>
        <dbReference type="Proteomes" id="UP000178501"/>
    </source>
</evidence>
<evidence type="ECO:0000256" key="12">
    <source>
        <dbReference type="ARBA" id="ARBA00022801"/>
    </source>
</evidence>
<evidence type="ECO:0000256" key="3">
    <source>
        <dbReference type="ARBA" id="ARBA00004065"/>
    </source>
</evidence>
<keyword evidence="11 14" id="KW-0255">Endonuclease</keyword>
<evidence type="ECO:0000256" key="8">
    <source>
        <dbReference type="ARBA" id="ARBA00022490"/>
    </source>
</evidence>
<evidence type="ECO:0000256" key="15">
    <source>
        <dbReference type="PROSITE-ProRule" id="PRU01319"/>
    </source>
</evidence>
<dbReference type="PROSITE" id="PS51975">
    <property type="entry name" value="RNASE_H_2"/>
    <property type="match status" value="1"/>
</dbReference>
<organism evidence="18 19">
    <name type="scientific">Candidatus Buchananbacteria bacterium RIFCSPHIGHO2_02_FULL_45_11b</name>
    <dbReference type="NCBI Taxonomy" id="1797541"/>
    <lineage>
        <taxon>Bacteria</taxon>
        <taxon>Candidatus Buchananiibacteriota</taxon>
    </lineage>
</organism>
<keyword evidence="12 14" id="KW-0378">Hydrolase</keyword>
<evidence type="ECO:0000256" key="1">
    <source>
        <dbReference type="ARBA" id="ARBA00000077"/>
    </source>
</evidence>
<comment type="cofactor">
    <cofactor evidence="2">
        <name>Mg(2+)</name>
        <dbReference type="ChEBI" id="CHEBI:18420"/>
    </cofactor>
</comment>
<evidence type="ECO:0000256" key="11">
    <source>
        <dbReference type="ARBA" id="ARBA00022759"/>
    </source>
</evidence>
<evidence type="ECO:0000256" key="2">
    <source>
        <dbReference type="ARBA" id="ARBA00001946"/>
    </source>
</evidence>
<comment type="subcellular location">
    <subcellularLocation>
        <location evidence="4 14">Cytoplasm</location>
    </subcellularLocation>
</comment>
<dbReference type="HAMAP" id="MF_00052_B">
    <property type="entry name" value="RNase_HII_B"/>
    <property type="match status" value="1"/>
</dbReference>
<comment type="catalytic activity">
    <reaction evidence="1 14 15 16">
        <text>Endonucleolytic cleavage to 5'-phosphomonoester.</text>
        <dbReference type="EC" id="3.1.26.4"/>
    </reaction>
</comment>
<feature type="binding site" evidence="14 15">
    <location>
        <position position="24"/>
    </location>
    <ligand>
        <name>a divalent metal cation</name>
        <dbReference type="ChEBI" id="CHEBI:60240"/>
    </ligand>
</feature>
<keyword evidence="13 14" id="KW-0464">Manganese</keyword>
<name>A0A1G1YI64_9BACT</name>
<dbReference type="Gene3D" id="3.30.420.10">
    <property type="entry name" value="Ribonuclease H-like superfamily/Ribonuclease H"/>
    <property type="match status" value="1"/>
</dbReference>
<dbReference type="InterPro" id="IPR024567">
    <property type="entry name" value="RNase_HII/HIII_dom"/>
</dbReference>
<dbReference type="GO" id="GO:0030145">
    <property type="term" value="F:manganese ion binding"/>
    <property type="evidence" value="ECO:0007669"/>
    <property type="project" value="UniProtKB-UniRule"/>
</dbReference>
<dbReference type="Pfam" id="PF01351">
    <property type="entry name" value="RNase_HII"/>
    <property type="match status" value="1"/>
</dbReference>
<evidence type="ECO:0000256" key="10">
    <source>
        <dbReference type="ARBA" id="ARBA00022723"/>
    </source>
</evidence>
<dbReference type="InterPro" id="IPR012337">
    <property type="entry name" value="RNaseH-like_sf"/>
</dbReference>
<dbReference type="PANTHER" id="PTHR10954">
    <property type="entry name" value="RIBONUCLEASE H2 SUBUNIT A"/>
    <property type="match status" value="1"/>
</dbReference>
<keyword evidence="10 14" id="KW-0479">Metal-binding</keyword>
<dbReference type="AlphaFoldDB" id="A0A1G1YI64"/>
<comment type="similarity">
    <text evidence="5 14 16">Belongs to the RNase HII family.</text>
</comment>
<feature type="binding site" evidence="14 15">
    <location>
        <position position="116"/>
    </location>
    <ligand>
        <name>a divalent metal cation</name>
        <dbReference type="ChEBI" id="CHEBI:60240"/>
    </ligand>
</feature>